<proteinExistence type="predicted"/>
<evidence type="ECO:0000313" key="1">
    <source>
        <dbReference type="EMBL" id="CRY98050.1"/>
    </source>
</evidence>
<dbReference type="InterPro" id="IPR036390">
    <property type="entry name" value="WH_DNA-bd_sf"/>
</dbReference>
<sequence>MRKAGISLFGGQLEDLDRRRHEKQQKDAETLERLAIRAGLNPKTAAMLALNLAPATQTDWTFVMISPAQNAAVIRWLGEHSKRPHKAVLLWSELFMTLRADTGEILRSRQELAERVGMTPRDLSSTMTELASINAIIRRKEGRRVRYFMNPHIATHIPSPEQRREARDSAGPLLILMEGGKL</sequence>
<dbReference type="InterPro" id="IPR036388">
    <property type="entry name" value="WH-like_DNA-bd_sf"/>
</dbReference>
<organism evidence="1">
    <name type="scientific">uncultured prokaryote</name>
    <dbReference type="NCBI Taxonomy" id="198431"/>
    <lineage>
        <taxon>unclassified sequences</taxon>
        <taxon>environmental samples</taxon>
    </lineage>
</organism>
<dbReference type="EMBL" id="LN854321">
    <property type="protein sequence ID" value="CRY98050.1"/>
    <property type="molecule type" value="Genomic_DNA"/>
</dbReference>
<reference evidence="1" key="2">
    <citation type="submission" date="2015-07" db="EMBL/GenBank/DDBJ databases">
        <title>Plasmids, circular viruses and viroids from rat gut.</title>
        <authorList>
            <person name="Jorgensen T.J."/>
            <person name="Hansen M.A."/>
            <person name="Xu Z."/>
            <person name="Tabak M.A."/>
            <person name="Sorensen S.J."/>
            <person name="Hansen L.H."/>
        </authorList>
    </citation>
    <scope>NUCLEOTIDE SEQUENCE</scope>
    <source>
        <strain evidence="1">RGRH1822</strain>
    </source>
</reference>
<accession>A0A0H5Q9J4</accession>
<reference evidence="1" key="1">
    <citation type="submission" date="2015-06" db="EMBL/GenBank/DDBJ databases">
        <authorList>
            <person name="Joergensen T."/>
        </authorList>
    </citation>
    <scope>NUCLEOTIDE SEQUENCE</scope>
    <source>
        <strain evidence="1">RGRH1822</strain>
    </source>
</reference>
<dbReference type="SUPFAM" id="SSF46785">
    <property type="entry name" value="Winged helix' DNA-binding domain"/>
    <property type="match status" value="1"/>
</dbReference>
<evidence type="ECO:0008006" key="2">
    <source>
        <dbReference type="Google" id="ProtNLM"/>
    </source>
</evidence>
<name>A0A0H5Q9J4_9ZZZZ</name>
<dbReference type="AlphaFoldDB" id="A0A0H5Q9J4"/>
<protein>
    <recommendedName>
        <fullName evidence="2">HTH crp-type domain-containing protein</fullName>
    </recommendedName>
</protein>
<dbReference type="Gene3D" id="1.10.10.10">
    <property type="entry name" value="Winged helix-like DNA-binding domain superfamily/Winged helix DNA-binding domain"/>
    <property type="match status" value="1"/>
</dbReference>